<dbReference type="OrthoDB" id="9800334at2"/>
<proteinExistence type="predicted"/>
<keyword evidence="6" id="KW-1185">Reference proteome</keyword>
<keyword evidence="2" id="KW-0238">DNA-binding</keyword>
<dbReference type="PANTHER" id="PTHR30204:SF67">
    <property type="entry name" value="HTH-TYPE TRANSCRIPTIONAL REGULATOR MLRA-RELATED"/>
    <property type="match status" value="1"/>
</dbReference>
<evidence type="ECO:0000313" key="5">
    <source>
        <dbReference type="EMBL" id="TCC09190.1"/>
    </source>
</evidence>
<dbReference type="InterPro" id="IPR053987">
    <property type="entry name" value="MlrA-like_C"/>
</dbReference>
<dbReference type="Gene3D" id="1.10.1660.10">
    <property type="match status" value="1"/>
</dbReference>
<dbReference type="InterPro" id="IPR000551">
    <property type="entry name" value="MerR-type_HTH_dom"/>
</dbReference>
<dbReference type="RefSeq" id="WP_131409117.1">
    <property type="nucleotide sequence ID" value="NZ_SJOP01000008.1"/>
</dbReference>
<dbReference type="PROSITE" id="PS00552">
    <property type="entry name" value="HTH_MERR_1"/>
    <property type="match status" value="1"/>
</dbReference>
<protein>
    <submittedName>
        <fullName evidence="5">MerR family transcriptional regulator</fullName>
    </submittedName>
</protein>
<dbReference type="GO" id="GO:0003677">
    <property type="term" value="F:DNA binding"/>
    <property type="evidence" value="ECO:0007669"/>
    <property type="project" value="UniProtKB-KW"/>
</dbReference>
<reference evidence="5 6" key="1">
    <citation type="submission" date="2019-02" db="EMBL/GenBank/DDBJ databases">
        <title>The draft genome of Kosakonia quasisacchari strain WCHKQ120001.</title>
        <authorList>
            <person name="Wang C."/>
            <person name="Feng Y."/>
            <person name="Zong Z."/>
        </authorList>
    </citation>
    <scope>NUCLEOTIDE SEQUENCE [LARGE SCALE GENOMIC DNA]</scope>
    <source>
        <strain evidence="5 6">WCHKQ120001</strain>
    </source>
</reference>
<dbReference type="PANTHER" id="PTHR30204">
    <property type="entry name" value="REDOX-CYCLING DRUG-SENSING TRANSCRIPTIONAL ACTIVATOR SOXR"/>
    <property type="match status" value="1"/>
</dbReference>
<evidence type="ECO:0000256" key="3">
    <source>
        <dbReference type="ARBA" id="ARBA00023163"/>
    </source>
</evidence>
<dbReference type="Pfam" id="PF13411">
    <property type="entry name" value="MerR_1"/>
    <property type="match status" value="1"/>
</dbReference>
<keyword evidence="1" id="KW-0805">Transcription regulation</keyword>
<dbReference type="EMBL" id="SJOP01000008">
    <property type="protein sequence ID" value="TCC09190.1"/>
    <property type="molecule type" value="Genomic_DNA"/>
</dbReference>
<dbReference type="Pfam" id="PF22267">
    <property type="entry name" value="MlrA_C"/>
    <property type="match status" value="1"/>
</dbReference>
<keyword evidence="3" id="KW-0804">Transcription</keyword>
<dbReference type="InterPro" id="IPR048225">
    <property type="entry name" value="MlrA-like_HTH"/>
</dbReference>
<dbReference type="InterPro" id="IPR009061">
    <property type="entry name" value="DNA-bd_dom_put_sf"/>
</dbReference>
<sequence length="248" mass="28122">MAFYSIGEVAERCGINPVTLRAWQRRYGLLKPQRSEGGHRQFDESDIQRIVEIKRWIDKGIAVSKVKALLDDNKFAGQTSWAPLQEELMSMLRQVNPSRLRATIHALSQTHAADVLIDDILVPVRQRLSRDKNTARVVLSLLDGVLVEFATSGIAAAREQAAKMALLIAWENDDRTHLWLEAWRLAQQGWRIDVLAEPLDSPHPEFFPGQHLFVWTGKPLTRSQSQQLAHWREQGFAIAHHSGNAESV</sequence>
<evidence type="ECO:0000256" key="1">
    <source>
        <dbReference type="ARBA" id="ARBA00023015"/>
    </source>
</evidence>
<evidence type="ECO:0000256" key="2">
    <source>
        <dbReference type="ARBA" id="ARBA00023125"/>
    </source>
</evidence>
<dbReference type="Proteomes" id="UP000291793">
    <property type="component" value="Unassembled WGS sequence"/>
</dbReference>
<dbReference type="SMART" id="SM00422">
    <property type="entry name" value="HTH_MERR"/>
    <property type="match status" value="1"/>
</dbReference>
<evidence type="ECO:0000259" key="4">
    <source>
        <dbReference type="PROSITE" id="PS50937"/>
    </source>
</evidence>
<evidence type="ECO:0000313" key="6">
    <source>
        <dbReference type="Proteomes" id="UP000291793"/>
    </source>
</evidence>
<dbReference type="PROSITE" id="PS50937">
    <property type="entry name" value="HTH_MERR_2"/>
    <property type="match status" value="1"/>
</dbReference>
<dbReference type="Pfam" id="PF22270">
    <property type="entry name" value="MlrA_helical"/>
    <property type="match status" value="1"/>
</dbReference>
<dbReference type="AlphaFoldDB" id="A0A4R0HHU5"/>
<dbReference type="CDD" id="cd04763">
    <property type="entry name" value="HTH_MlrA-like"/>
    <property type="match status" value="1"/>
</dbReference>
<dbReference type="InterPro" id="IPR053988">
    <property type="entry name" value="MlrA-like_helical"/>
</dbReference>
<dbReference type="InterPro" id="IPR047057">
    <property type="entry name" value="MerR_fam"/>
</dbReference>
<dbReference type="SUPFAM" id="SSF46955">
    <property type="entry name" value="Putative DNA-binding domain"/>
    <property type="match status" value="1"/>
</dbReference>
<feature type="domain" description="HTH merR-type" evidence="4">
    <location>
        <begin position="1"/>
        <end position="72"/>
    </location>
</feature>
<accession>A0A4R0HHU5</accession>
<name>A0A4R0HHU5_9ENTR</name>
<dbReference type="GO" id="GO:0003700">
    <property type="term" value="F:DNA-binding transcription factor activity"/>
    <property type="evidence" value="ECO:0007669"/>
    <property type="project" value="InterPro"/>
</dbReference>
<gene>
    <name evidence="5" type="ORF">E0L21_10205</name>
</gene>
<comment type="caution">
    <text evidence="5">The sequence shown here is derived from an EMBL/GenBank/DDBJ whole genome shotgun (WGS) entry which is preliminary data.</text>
</comment>
<organism evidence="5 6">
    <name type="scientific">Kosakonia quasisacchari</name>
    <dbReference type="NCBI Taxonomy" id="2529380"/>
    <lineage>
        <taxon>Bacteria</taxon>
        <taxon>Pseudomonadati</taxon>
        <taxon>Pseudomonadota</taxon>
        <taxon>Gammaproteobacteria</taxon>
        <taxon>Enterobacterales</taxon>
        <taxon>Enterobacteriaceae</taxon>
        <taxon>Kosakonia</taxon>
    </lineage>
</organism>